<keyword evidence="4" id="KW-0689">Ribosomal protein</keyword>
<dbReference type="VEuPathDB" id="ToxoDB:CSUI_010198"/>
<evidence type="ECO:0000256" key="2">
    <source>
        <dbReference type="SAM" id="MobiDB-lite"/>
    </source>
</evidence>
<feature type="non-terminal residue" evidence="4">
    <location>
        <position position="613"/>
    </location>
</feature>
<feature type="coiled-coil region" evidence="1">
    <location>
        <begin position="442"/>
        <end position="469"/>
    </location>
</feature>
<sequence length="613" mass="69865">MRRRRRRKRGGEEEWKMKSLGNFSPSSSPVLFSPVFFPLTLTYFLLCVSLLFSSLSTWHEEESFLYTSAFLISSPRRSFSSSSKDYSSFFHVSSLHSFSDARRVWPKADLSCSPSSSSFSFLSIPDSSSSSSPCLPLPLSLDSSSFFSSSLSSSSWLWCFSSLYAHAPGVRFSSSSSLSESISFFPITNLYHSSFSSSSSYPCAEPSQLPACERSFKHRDSSSVPLRRRGQASSFSFFSTHRNEGPSQVSEEEKEEERTNGGEKVQGASTHAKFPDESSPNEGLRHTSLDQKDQLPSSSSSPSSSSPSSSSPPSSSSSSSAPSSLPCLPSFDPFFRPLSSPRHFLSSQFPSSSLFLRWISLLPPPVSPASPQYKREKEERKKLRRKHFKLRKAIEEKIQARHEKVFFQGHLHDPHLIDEDEAKYHHKVIHPVYRTIERRYQMKWLKQRVKKLRQEEEYLKSKLNALRRSMQRQGDYVDNTEEDQGRDEEEEEKMMNGGEEEDDNEREEEEAIKGGEDGEGRSDSRRNQEEEEKEAGGEDREEEKRGEKELPNPNSSYRRKILERRGELLMPLTHTTPGDEEDEDQEIEDILAPLNDEEATEYYQHAEDLAKEA</sequence>
<keyword evidence="3" id="KW-1133">Transmembrane helix</keyword>
<dbReference type="AlphaFoldDB" id="A0A2C6KFU1"/>
<keyword evidence="3" id="KW-0812">Transmembrane</keyword>
<keyword evidence="1" id="KW-0175">Coiled coil</keyword>
<keyword evidence="4" id="KW-0687">Ribonucleoprotein</keyword>
<keyword evidence="5" id="KW-1185">Reference proteome</keyword>
<dbReference type="RefSeq" id="XP_067917721.1">
    <property type="nucleotide sequence ID" value="XM_068070303.1"/>
</dbReference>
<dbReference type="GeneID" id="94433514"/>
<name>A0A2C6KFU1_9APIC</name>
<dbReference type="Proteomes" id="UP000221165">
    <property type="component" value="Unassembled WGS sequence"/>
</dbReference>
<feature type="compositionally biased region" description="Acidic residues" evidence="2">
    <location>
        <begin position="478"/>
        <end position="510"/>
    </location>
</feature>
<keyword evidence="3" id="KW-0472">Membrane</keyword>
<evidence type="ECO:0000313" key="5">
    <source>
        <dbReference type="Proteomes" id="UP000221165"/>
    </source>
</evidence>
<feature type="compositionally biased region" description="Polar residues" evidence="2">
    <location>
        <begin position="235"/>
        <end position="249"/>
    </location>
</feature>
<comment type="caution">
    <text evidence="4">The sequence shown here is derived from an EMBL/GenBank/DDBJ whole genome shotgun (WGS) entry which is preliminary data.</text>
</comment>
<feature type="transmembrane region" description="Helical" evidence="3">
    <location>
        <begin position="30"/>
        <end position="52"/>
    </location>
</feature>
<reference evidence="4 5" key="1">
    <citation type="journal article" date="2017" name="Int. J. Parasitol.">
        <title>The genome of the protozoan parasite Cystoisospora suis and a reverse vaccinology approach to identify vaccine candidates.</title>
        <authorList>
            <person name="Palmieri N."/>
            <person name="Shrestha A."/>
            <person name="Ruttkowski B."/>
            <person name="Beck T."/>
            <person name="Vogl C."/>
            <person name="Tomley F."/>
            <person name="Blake D.P."/>
            <person name="Joachim A."/>
        </authorList>
    </citation>
    <scope>NUCLEOTIDE SEQUENCE [LARGE SCALE GENOMIC DNA]</scope>
    <source>
        <strain evidence="4 5">Wien I</strain>
    </source>
</reference>
<feature type="compositionally biased region" description="Basic and acidic residues" evidence="2">
    <location>
        <begin position="511"/>
        <end position="550"/>
    </location>
</feature>
<evidence type="ECO:0000313" key="4">
    <source>
        <dbReference type="EMBL" id="PHJ15989.1"/>
    </source>
</evidence>
<dbReference type="GO" id="GO:0005840">
    <property type="term" value="C:ribosome"/>
    <property type="evidence" value="ECO:0007669"/>
    <property type="project" value="UniProtKB-KW"/>
</dbReference>
<proteinExistence type="predicted"/>
<evidence type="ECO:0000256" key="1">
    <source>
        <dbReference type="SAM" id="Coils"/>
    </source>
</evidence>
<evidence type="ECO:0000256" key="3">
    <source>
        <dbReference type="SAM" id="Phobius"/>
    </source>
</evidence>
<feature type="region of interest" description="Disordered" evidence="2">
    <location>
        <begin position="469"/>
        <end position="586"/>
    </location>
</feature>
<gene>
    <name evidence="4" type="ORF">CSUI_010198</name>
</gene>
<feature type="compositionally biased region" description="Low complexity" evidence="2">
    <location>
        <begin position="295"/>
        <end position="323"/>
    </location>
</feature>
<accession>A0A2C6KFU1</accession>
<dbReference type="EMBL" id="MIGC01006873">
    <property type="protein sequence ID" value="PHJ15989.1"/>
    <property type="molecule type" value="Genomic_DNA"/>
</dbReference>
<feature type="region of interest" description="Disordered" evidence="2">
    <location>
        <begin position="235"/>
        <end position="323"/>
    </location>
</feature>
<feature type="compositionally biased region" description="Basic and acidic residues" evidence="2">
    <location>
        <begin position="283"/>
        <end position="293"/>
    </location>
</feature>
<protein>
    <submittedName>
        <fullName evidence="4">Ribosomal protein l15 protein</fullName>
    </submittedName>
</protein>
<organism evidence="4 5">
    <name type="scientific">Cystoisospora suis</name>
    <dbReference type="NCBI Taxonomy" id="483139"/>
    <lineage>
        <taxon>Eukaryota</taxon>
        <taxon>Sar</taxon>
        <taxon>Alveolata</taxon>
        <taxon>Apicomplexa</taxon>
        <taxon>Conoidasida</taxon>
        <taxon>Coccidia</taxon>
        <taxon>Eucoccidiorida</taxon>
        <taxon>Eimeriorina</taxon>
        <taxon>Sarcocystidae</taxon>
        <taxon>Cystoisospora</taxon>
    </lineage>
</organism>